<comment type="caution">
    <text evidence="2">The sequence shown here is derived from an EMBL/GenBank/DDBJ whole genome shotgun (WGS) entry which is preliminary data.</text>
</comment>
<feature type="region of interest" description="Disordered" evidence="1">
    <location>
        <begin position="1"/>
        <end position="23"/>
    </location>
</feature>
<feature type="compositionally biased region" description="Low complexity" evidence="1">
    <location>
        <begin position="120"/>
        <end position="130"/>
    </location>
</feature>
<evidence type="ECO:0000256" key="1">
    <source>
        <dbReference type="SAM" id="MobiDB-lite"/>
    </source>
</evidence>
<protein>
    <submittedName>
        <fullName evidence="2">Uncharacterized protein</fullName>
    </submittedName>
</protein>
<proteinExistence type="predicted"/>
<evidence type="ECO:0000313" key="3">
    <source>
        <dbReference type="Proteomes" id="UP000823388"/>
    </source>
</evidence>
<keyword evidence="3" id="KW-1185">Reference proteome</keyword>
<sequence>MRRRGSRQTPGGAQRRRPSSQWCRPRPLLDDFLRLADAHGSFRQALVALASLMRRRRQAQVRVAHEAARRTGPPAPRSRRARHGCQGPRAAPRARRHRGARGRVIVASGPAAVFSGLSSLPNSAASAPPRRAGPPPRRSSPSSQTRREPATTTYGGSPTSCAGCPECRRRVGGGRRAEERGGAALQGRSGRGREIRCSYCTCNCAADTWVLRRMGPHVNGATARAVKTVHSDRRKWRSKSTV</sequence>
<evidence type="ECO:0000313" key="2">
    <source>
        <dbReference type="EMBL" id="KAG2537466.1"/>
    </source>
</evidence>
<organism evidence="2 3">
    <name type="scientific">Panicum virgatum</name>
    <name type="common">Blackwell switchgrass</name>
    <dbReference type="NCBI Taxonomy" id="38727"/>
    <lineage>
        <taxon>Eukaryota</taxon>
        <taxon>Viridiplantae</taxon>
        <taxon>Streptophyta</taxon>
        <taxon>Embryophyta</taxon>
        <taxon>Tracheophyta</taxon>
        <taxon>Spermatophyta</taxon>
        <taxon>Magnoliopsida</taxon>
        <taxon>Liliopsida</taxon>
        <taxon>Poales</taxon>
        <taxon>Poaceae</taxon>
        <taxon>PACMAD clade</taxon>
        <taxon>Panicoideae</taxon>
        <taxon>Panicodae</taxon>
        <taxon>Paniceae</taxon>
        <taxon>Panicinae</taxon>
        <taxon>Panicum</taxon>
        <taxon>Panicum sect. Hiantes</taxon>
    </lineage>
</organism>
<dbReference type="Proteomes" id="UP000823388">
    <property type="component" value="Chromosome 9N"/>
</dbReference>
<feature type="region of interest" description="Disordered" evidence="1">
    <location>
        <begin position="120"/>
        <end position="160"/>
    </location>
</feature>
<gene>
    <name evidence="2" type="ORF">PVAP13_9NG297573</name>
</gene>
<accession>A0A8T0MRR7</accession>
<reference evidence="2" key="1">
    <citation type="submission" date="2020-05" db="EMBL/GenBank/DDBJ databases">
        <title>WGS assembly of Panicum virgatum.</title>
        <authorList>
            <person name="Lovell J.T."/>
            <person name="Jenkins J."/>
            <person name="Shu S."/>
            <person name="Juenger T.E."/>
            <person name="Schmutz J."/>
        </authorList>
    </citation>
    <scope>NUCLEOTIDE SEQUENCE</scope>
    <source>
        <strain evidence="2">AP13</strain>
    </source>
</reference>
<dbReference type="EMBL" id="CM029054">
    <property type="protein sequence ID" value="KAG2537466.1"/>
    <property type="molecule type" value="Genomic_DNA"/>
</dbReference>
<feature type="compositionally biased region" description="Polar residues" evidence="1">
    <location>
        <begin position="150"/>
        <end position="160"/>
    </location>
</feature>
<feature type="region of interest" description="Disordered" evidence="1">
    <location>
        <begin position="63"/>
        <end position="100"/>
    </location>
</feature>
<name>A0A8T0MRR7_PANVG</name>
<dbReference type="AlphaFoldDB" id="A0A8T0MRR7"/>